<feature type="non-terminal residue" evidence="1">
    <location>
        <position position="1"/>
    </location>
</feature>
<dbReference type="PROSITE" id="PS00018">
    <property type="entry name" value="EF_HAND_1"/>
    <property type="match status" value="1"/>
</dbReference>
<reference evidence="1" key="1">
    <citation type="journal article" date="2014" name="Front. Microbiol.">
        <title>High frequency of phylogenetically diverse reductive dehalogenase-homologous genes in deep subseafloor sedimentary metagenomes.</title>
        <authorList>
            <person name="Kawai M."/>
            <person name="Futagami T."/>
            <person name="Toyoda A."/>
            <person name="Takaki Y."/>
            <person name="Nishi S."/>
            <person name="Hori S."/>
            <person name="Arai W."/>
            <person name="Tsubouchi T."/>
            <person name="Morono Y."/>
            <person name="Uchiyama I."/>
            <person name="Ito T."/>
            <person name="Fujiyama A."/>
            <person name="Inagaki F."/>
            <person name="Takami H."/>
        </authorList>
    </citation>
    <scope>NUCLEOTIDE SEQUENCE</scope>
    <source>
        <strain evidence="1">Expedition CK06-06</strain>
    </source>
</reference>
<proteinExistence type="predicted"/>
<dbReference type="InterPro" id="IPR018247">
    <property type="entry name" value="EF_Hand_1_Ca_BS"/>
</dbReference>
<dbReference type="SUPFAM" id="SSF63446">
    <property type="entry name" value="Type I dockerin domain"/>
    <property type="match status" value="1"/>
</dbReference>
<comment type="caution">
    <text evidence="1">The sequence shown here is derived from an EMBL/GenBank/DDBJ whole genome shotgun (WGS) entry which is preliminary data.</text>
</comment>
<evidence type="ECO:0008006" key="2">
    <source>
        <dbReference type="Google" id="ProtNLM"/>
    </source>
</evidence>
<organism evidence="1">
    <name type="scientific">marine sediment metagenome</name>
    <dbReference type="NCBI Taxonomy" id="412755"/>
    <lineage>
        <taxon>unclassified sequences</taxon>
        <taxon>metagenomes</taxon>
        <taxon>ecological metagenomes</taxon>
    </lineage>
</organism>
<dbReference type="GO" id="GO:0000272">
    <property type="term" value="P:polysaccharide catabolic process"/>
    <property type="evidence" value="ECO:0007669"/>
    <property type="project" value="InterPro"/>
</dbReference>
<accession>X1GNM4</accession>
<gene>
    <name evidence="1" type="ORF">S03H2_32914</name>
</gene>
<sequence length="175" mass="19141">DTNHIDLYYDQSESKFVATDGTNTAISGVRTWEHLDSIKFAITNLSGDFRLSVQTPLDIVEHVLMDNTATALGTLSGITFGTNSDETGFAGGLFADIKVWDVALNPTEIYDVFANAVTGDLDDDYDVDFRDFAMLALHWLEDYCGDCGGPDLDSDGDVDLEDVALFAQHWLNGCP</sequence>
<evidence type="ECO:0000313" key="1">
    <source>
        <dbReference type="EMBL" id="GAH59471.1"/>
    </source>
</evidence>
<dbReference type="EMBL" id="BARU01020014">
    <property type="protein sequence ID" value="GAH59471.1"/>
    <property type="molecule type" value="Genomic_DNA"/>
</dbReference>
<dbReference type="Gene3D" id="1.10.1330.10">
    <property type="entry name" value="Dockerin domain"/>
    <property type="match status" value="1"/>
</dbReference>
<dbReference type="AlphaFoldDB" id="X1GNM4"/>
<protein>
    <recommendedName>
        <fullName evidence="2">Dockerin domain-containing protein</fullName>
    </recommendedName>
</protein>
<dbReference type="InterPro" id="IPR036439">
    <property type="entry name" value="Dockerin_dom_sf"/>
</dbReference>
<name>X1GNM4_9ZZZZ</name>